<dbReference type="KEGG" id="shc:Shell_1366"/>
<dbReference type="Gene3D" id="3.30.30.170">
    <property type="match status" value="1"/>
</dbReference>
<evidence type="ECO:0000256" key="4">
    <source>
        <dbReference type="ARBA" id="ARBA00022314"/>
    </source>
</evidence>
<dbReference type="GO" id="GO:0003743">
    <property type="term" value="F:translation initiation factor activity"/>
    <property type="evidence" value="ECO:0007669"/>
    <property type="project" value="UniProtKB-UniRule"/>
</dbReference>
<dbReference type="STRING" id="591019.Shell_1366"/>
<dbReference type="NCBIfam" id="NF003067">
    <property type="entry name" value="PRK03988.1"/>
    <property type="match status" value="1"/>
</dbReference>
<name>D7D9K9_STAHD</name>
<evidence type="ECO:0000313" key="11">
    <source>
        <dbReference type="EMBL" id="ADI32455.1"/>
    </source>
</evidence>
<dbReference type="PANTHER" id="PTHR23001">
    <property type="entry name" value="EUKARYOTIC TRANSLATION INITIATION FACTOR"/>
    <property type="match status" value="1"/>
</dbReference>
<evidence type="ECO:0000259" key="10">
    <source>
        <dbReference type="SMART" id="SM00653"/>
    </source>
</evidence>
<evidence type="ECO:0000256" key="2">
    <source>
        <dbReference type="ARBA" id="ARBA00010397"/>
    </source>
</evidence>
<reference evidence="11 12" key="2">
    <citation type="journal article" date="2011" name="Stand. Genomic Sci.">
        <title>Complete genome sequence of Staphylothermus hellenicus P8.</title>
        <authorList>
            <person name="Anderson I."/>
            <person name="Wirth R."/>
            <person name="Lucas S."/>
            <person name="Copeland A."/>
            <person name="Lapidus A."/>
            <person name="Cheng J.F."/>
            <person name="Goodwin L."/>
            <person name="Pitluck S."/>
            <person name="Davenport K."/>
            <person name="Detter J.C."/>
            <person name="Han C."/>
            <person name="Tapia R."/>
            <person name="Land M."/>
            <person name="Hauser L."/>
            <person name="Pati A."/>
            <person name="Mikhailova N."/>
            <person name="Woyke T."/>
            <person name="Klenk H.P."/>
            <person name="Kyrpides N."/>
            <person name="Ivanova N."/>
        </authorList>
    </citation>
    <scope>NUCLEOTIDE SEQUENCE [LARGE SCALE GENOMIC DNA]</scope>
    <source>
        <strain evidence="12">DSM 12710 / JCM 10830 / BK20S6-10-b1 / P8</strain>
    </source>
</reference>
<dbReference type="InterPro" id="IPR016189">
    <property type="entry name" value="Transl_init_fac_IF2/IF5_N"/>
</dbReference>
<comment type="subunit">
    <text evidence="3 9">Heterotrimer composed of an alpha, a beta and a gamma chain.</text>
</comment>
<dbReference type="HOGENOM" id="CLU_026663_3_1_2"/>
<evidence type="ECO:0000256" key="9">
    <source>
        <dbReference type="HAMAP-Rule" id="MF_00232"/>
    </source>
</evidence>
<gene>
    <name evidence="9" type="primary">eif2b</name>
    <name evidence="11" type="ordered locus">Shell_1366</name>
</gene>
<dbReference type="FunFam" id="3.30.30.170:FF:000001">
    <property type="entry name" value="Eukaryotic translation initiation factor 2 subunit"/>
    <property type="match status" value="1"/>
</dbReference>
<evidence type="ECO:0000256" key="5">
    <source>
        <dbReference type="ARBA" id="ARBA00022540"/>
    </source>
</evidence>
<dbReference type="PANTHER" id="PTHR23001:SF3">
    <property type="entry name" value="EUKARYOTIC TRANSLATION INITIATION FACTOR 2 SUBUNIT 2"/>
    <property type="match status" value="1"/>
</dbReference>
<evidence type="ECO:0000256" key="7">
    <source>
        <dbReference type="ARBA" id="ARBA00031466"/>
    </source>
</evidence>
<organism evidence="11 12">
    <name type="scientific">Staphylothermus hellenicus (strain DSM 12710 / JCM 10830 / BK20S6-10-b1 / P8)</name>
    <dbReference type="NCBI Taxonomy" id="591019"/>
    <lineage>
        <taxon>Archaea</taxon>
        <taxon>Thermoproteota</taxon>
        <taxon>Thermoprotei</taxon>
        <taxon>Desulfurococcales</taxon>
        <taxon>Desulfurococcaceae</taxon>
        <taxon>Staphylothermus</taxon>
    </lineage>
</organism>
<dbReference type="SMART" id="SM00653">
    <property type="entry name" value="eIF2B_5"/>
    <property type="match status" value="1"/>
</dbReference>
<feature type="domain" description="Translation initiation factor IF2/IF5" evidence="10">
    <location>
        <begin position="28"/>
        <end position="136"/>
    </location>
</feature>
<keyword evidence="12" id="KW-1185">Reference proteome</keyword>
<dbReference type="Pfam" id="PF01873">
    <property type="entry name" value="eIF-5_eIF-2B"/>
    <property type="match status" value="1"/>
</dbReference>
<dbReference type="Proteomes" id="UP000002573">
    <property type="component" value="Chromosome"/>
</dbReference>
<evidence type="ECO:0000313" key="12">
    <source>
        <dbReference type="Proteomes" id="UP000002573"/>
    </source>
</evidence>
<evidence type="ECO:0000256" key="8">
    <source>
        <dbReference type="ARBA" id="ARBA00032408"/>
    </source>
</evidence>
<reference evidence="12" key="1">
    <citation type="submission" date="2010-05" db="EMBL/GenBank/DDBJ databases">
        <title>Complete sequence of Staphylothermus hellenicus DSM 12710.</title>
        <authorList>
            <consortium name="US DOE Joint Genome Institute"/>
            <person name="Lucas S."/>
            <person name="Copeland A."/>
            <person name="Lapidus A."/>
            <person name="Cheng J.-F."/>
            <person name="Bruce D."/>
            <person name="Goodwin L."/>
            <person name="Pitluck S."/>
            <person name="Davenport K."/>
            <person name="Detter J.C."/>
            <person name="Han C."/>
            <person name="Tapia R."/>
            <person name="Larimer F."/>
            <person name="Land M."/>
            <person name="Hauser L."/>
            <person name="Kyrpides N."/>
            <person name="Mikhailova N."/>
            <person name="Anderson I.J."/>
            <person name="Woyke T."/>
        </authorList>
    </citation>
    <scope>NUCLEOTIDE SEQUENCE [LARGE SCALE GENOMIC DNA]</scope>
    <source>
        <strain evidence="12">DSM 12710 / JCM 10830 / BK20S6-10-b1 / P8</strain>
    </source>
</reference>
<evidence type="ECO:0000256" key="1">
    <source>
        <dbReference type="ARBA" id="ARBA00003323"/>
    </source>
</evidence>
<dbReference type="AlphaFoldDB" id="D7D9K9"/>
<sequence>MARRIRDYKYEELLERVYSKLPARPVSKEAFEVPRAEVMFAGGKTLILNFKQITDIINRDPKILQRYFVKELGVPAYMNESGQLILQGRFSSHVINRLINLFVKKYVICPTCGSRFTKLIKKGKVFILKCEACGAETTLEAF</sequence>
<protein>
    <recommendedName>
        <fullName evidence="4 9">Translation initiation factor 2 subunit beta</fullName>
    </recommendedName>
    <alternativeName>
        <fullName evidence="7 9">aIF2-beta</fullName>
    </alternativeName>
    <alternativeName>
        <fullName evidence="8 9">eIF-2-beta</fullName>
    </alternativeName>
</protein>
<dbReference type="RefSeq" id="WP_013143653.1">
    <property type="nucleotide sequence ID" value="NC_014205.1"/>
</dbReference>
<evidence type="ECO:0000256" key="6">
    <source>
        <dbReference type="ARBA" id="ARBA00022917"/>
    </source>
</evidence>
<dbReference type="SUPFAM" id="SSF75689">
    <property type="entry name" value="Zinc-binding domain of translation initiation factor 2 beta"/>
    <property type="match status" value="1"/>
</dbReference>
<dbReference type="NCBIfam" id="TIGR00311">
    <property type="entry name" value="aIF-2beta"/>
    <property type="match status" value="1"/>
</dbReference>
<dbReference type="InterPro" id="IPR045196">
    <property type="entry name" value="IF2/IF5"/>
</dbReference>
<accession>D7D9K9</accession>
<proteinExistence type="inferred from homology"/>
<dbReference type="eggNOG" id="arCOG01640">
    <property type="taxonomic scope" value="Archaea"/>
</dbReference>
<comment type="function">
    <text evidence="1 9">eIF-2 functions in the early steps of protein synthesis by forming a ternary complex with GTP and initiator tRNA.</text>
</comment>
<dbReference type="HAMAP" id="MF_00232">
    <property type="entry name" value="eIF_2_beta"/>
    <property type="match status" value="1"/>
</dbReference>
<comment type="similarity">
    <text evidence="2 9">Belongs to the eIF-2-beta/eIF-5 family.</text>
</comment>
<dbReference type="GeneID" id="9234657"/>
<keyword evidence="6 9" id="KW-0648">Protein biosynthesis</keyword>
<keyword evidence="5 9" id="KW-0396">Initiation factor</keyword>
<evidence type="ECO:0000256" key="3">
    <source>
        <dbReference type="ARBA" id="ARBA00011243"/>
    </source>
</evidence>
<dbReference type="InterPro" id="IPR016190">
    <property type="entry name" value="Transl_init_fac_IF2/IF5_Zn-bd"/>
</dbReference>
<dbReference type="OrthoDB" id="38099at2157"/>
<dbReference type="EMBL" id="CP002051">
    <property type="protein sequence ID" value="ADI32455.1"/>
    <property type="molecule type" value="Genomic_DNA"/>
</dbReference>
<dbReference type="InterPro" id="IPR004458">
    <property type="entry name" value="TIF2_bsu_arc"/>
</dbReference>
<dbReference type="InterPro" id="IPR002735">
    <property type="entry name" value="Transl_init_fac_IF2/IF5_dom"/>
</dbReference>
<dbReference type="SUPFAM" id="SSF100966">
    <property type="entry name" value="Translation initiation factor 2 beta, aIF2beta, N-terminal domain"/>
    <property type="match status" value="1"/>
</dbReference>